<dbReference type="SUPFAM" id="SSF56601">
    <property type="entry name" value="beta-lactamase/transpeptidase-like"/>
    <property type="match status" value="2"/>
</dbReference>
<feature type="domain" description="Penicillin-binding protein dimerisation" evidence="13">
    <location>
        <begin position="62"/>
        <end position="291"/>
    </location>
</feature>
<evidence type="ECO:0000256" key="5">
    <source>
        <dbReference type="ARBA" id="ARBA00022692"/>
    </source>
</evidence>
<evidence type="ECO:0000256" key="2">
    <source>
        <dbReference type="ARBA" id="ARBA00004236"/>
    </source>
</evidence>
<keyword evidence="6" id="KW-0133">Cell shape</keyword>
<dbReference type="PANTHER" id="PTHR30627:SF2">
    <property type="entry name" value="PEPTIDOGLYCAN D,D-TRANSPEPTIDASE MRDA"/>
    <property type="match status" value="1"/>
</dbReference>
<feature type="transmembrane region" description="Helical" evidence="11">
    <location>
        <begin position="20"/>
        <end position="39"/>
    </location>
</feature>
<evidence type="ECO:0000256" key="8">
    <source>
        <dbReference type="ARBA" id="ARBA00022989"/>
    </source>
</evidence>
<dbReference type="Gene3D" id="3.40.710.10">
    <property type="entry name" value="DD-peptidase/beta-lactamase superfamily"/>
    <property type="match status" value="2"/>
</dbReference>
<dbReference type="GO" id="GO:0071972">
    <property type="term" value="F:peptidoglycan L,D-transpeptidase activity"/>
    <property type="evidence" value="ECO:0007669"/>
    <property type="project" value="TreeGrafter"/>
</dbReference>
<evidence type="ECO:0000256" key="7">
    <source>
        <dbReference type="ARBA" id="ARBA00022984"/>
    </source>
</evidence>
<dbReference type="Pfam" id="PF00905">
    <property type="entry name" value="Transpeptidase"/>
    <property type="match status" value="1"/>
</dbReference>
<proteinExistence type="predicted"/>
<sequence>MKPPNKRRSYLTVPEKTNRLLSGIIVTLAIIAVRLWHLAVVEHDQKLEEAYKPQMRVIPELVERATICDRFGKVLAENKMQYDVSVAYGAIHDLPSRAWHVHADGTRELIPVRKNYVTRLSELLAQELHLDKDAIEDNIHAKASVLGSVPYLVQANVSERTYLRLKMMSKHWPGLHVEPTVRRYYPMGKMASDILGYVGPISAQEYKRVTHELSKLRECVRAYEEGENPKFPEGLASIDQVRSLLNSLENNAYSLNALIGKLGIEACWDGKLRGQLGKKTVLVDRRGNFIQGLNEIAATSGKKLQLTLSTELQAFADALLLEHEKTEQFRSTRSLKKQKFLPPLFPWIKGGAIIALDPNNGQILAMASSPRYHNNDFIDMRVGSDSEARSEVYRWLENTEHVAEVYDRKVPLRRERRDPLTGLYYDEELSLTLDYFLDFILPNTSELKSVVKSYGTVENAIKLQQSVERLLNIFSYSEGHCSCSSIFDAVFPSEQEHIAIGRVISIKQQQWISHCCKDYEEEIEDIKKDLEPFFSELPSNYDKLLLIDLFQMVVDPSKVNSELLSSVGSLSLSEFFDCQGHYVALRSAFSKIVEDIFVEVDFKEWRKLYFAKFLEVKRKEENDRKQRYPTPYVDYLLEEKRAQYQDFRRCYLDKFLAYLLSGQGQTEYLKAYYEAISIWKGELERGAHKALPWYEHYEFLKQKFSDSSIDQLHLFLSFREFSELQRPLYGNYAPMLTRNVPQKEQDLAAAFYPAYGYGYLRPHAFCQAATLGSIFKLVSAYSVLSQEVMRGNVDIDYLSRLLVIIDRQSFGYVSSKPHVGFFKDGSPIPSFYHGGILPKNDYAGRGRIDLIAALEMSSNPYFSLLVGEHLSDPEDLCHAASLFGFGEKTGIGLPGEYAGVIPHDVAYNRSGLYATAIGQHTLVVTPLQTAVMMAALVNGGSLYVPNLILGEWDGEEFISASSVKKRDVFMPECITELFKSGMHNVIWGNYGTTRSICDQFSPELLNRVIGKTSTAESIVRVGLDRQYGNMKMKHVWFAAVGFADAELIHPDIVVIVYLRLGEFGRDAAPIAVKMIEKWDKIRKKEGFSANQ</sequence>
<evidence type="ECO:0000256" key="1">
    <source>
        <dbReference type="ARBA" id="ARBA00004167"/>
    </source>
</evidence>
<keyword evidence="9 11" id="KW-0472">Membrane</keyword>
<keyword evidence="5 11" id="KW-0812">Transmembrane</keyword>
<dbReference type="AlphaFoldDB" id="A0A3B0PN99"/>
<evidence type="ECO:0000256" key="10">
    <source>
        <dbReference type="ARBA" id="ARBA00023316"/>
    </source>
</evidence>
<reference evidence="15" key="1">
    <citation type="submission" date="2017-11" db="EMBL/GenBank/DDBJ databases">
        <authorList>
            <person name="Seth-Smith MB H."/>
        </authorList>
    </citation>
    <scope>NUCLEOTIDE SEQUENCE [LARGE SCALE GENOMIC DNA]</scope>
</reference>
<dbReference type="InterPro" id="IPR001460">
    <property type="entry name" value="PCN-bd_Tpept"/>
</dbReference>
<dbReference type="Pfam" id="PF03717">
    <property type="entry name" value="PBP_dimer"/>
    <property type="match status" value="1"/>
</dbReference>
<comment type="subcellular location">
    <subcellularLocation>
        <location evidence="2">Cell membrane</location>
    </subcellularLocation>
    <subcellularLocation>
        <location evidence="1">Membrane</location>
        <topology evidence="1">Single-pass membrane protein</topology>
    </subcellularLocation>
</comment>
<evidence type="ECO:0000259" key="13">
    <source>
        <dbReference type="Pfam" id="PF03717"/>
    </source>
</evidence>
<accession>A0A3B0PN99</accession>
<organism evidence="14 15">
    <name type="scientific">Chlamydia poikilotherma</name>
    <dbReference type="NCBI Taxonomy" id="1967783"/>
    <lineage>
        <taxon>Bacteria</taxon>
        <taxon>Pseudomonadati</taxon>
        <taxon>Chlamydiota</taxon>
        <taxon>Chlamydiia</taxon>
        <taxon>Chlamydiales</taxon>
        <taxon>Chlamydiaceae</taxon>
        <taxon>Chlamydia/Chlamydophila group</taxon>
        <taxon>Chlamydia</taxon>
    </lineage>
</organism>
<evidence type="ECO:0000313" key="15">
    <source>
        <dbReference type="Proteomes" id="UP000258476"/>
    </source>
</evidence>
<dbReference type="RefSeq" id="WP_117273746.1">
    <property type="nucleotide sequence ID" value="NZ_LS992154.1"/>
</dbReference>
<dbReference type="InterPro" id="IPR036138">
    <property type="entry name" value="PBP_dimer_sf"/>
</dbReference>
<evidence type="ECO:0000256" key="11">
    <source>
        <dbReference type="SAM" id="Phobius"/>
    </source>
</evidence>
<keyword evidence="4" id="KW-0378">Hydrolase</keyword>
<dbReference type="GO" id="GO:0071555">
    <property type="term" value="P:cell wall organization"/>
    <property type="evidence" value="ECO:0007669"/>
    <property type="project" value="UniProtKB-KW"/>
</dbReference>
<evidence type="ECO:0000313" key="14">
    <source>
        <dbReference type="EMBL" id="SYX08540.1"/>
    </source>
</evidence>
<keyword evidence="7" id="KW-0573">Peptidoglycan synthesis</keyword>
<dbReference type="GO" id="GO:0008360">
    <property type="term" value="P:regulation of cell shape"/>
    <property type="evidence" value="ECO:0007669"/>
    <property type="project" value="UniProtKB-KW"/>
</dbReference>
<dbReference type="InterPro" id="IPR050515">
    <property type="entry name" value="Beta-lactam/transpept"/>
</dbReference>
<evidence type="ECO:0000256" key="4">
    <source>
        <dbReference type="ARBA" id="ARBA00022645"/>
    </source>
</evidence>
<evidence type="ECO:0000256" key="9">
    <source>
        <dbReference type="ARBA" id="ARBA00023136"/>
    </source>
</evidence>
<dbReference type="PANTHER" id="PTHR30627">
    <property type="entry name" value="PEPTIDOGLYCAN D,D-TRANSPEPTIDASE"/>
    <property type="match status" value="1"/>
</dbReference>
<dbReference type="EMBL" id="LS992154">
    <property type="protein sequence ID" value="SYX08540.1"/>
    <property type="molecule type" value="Genomic_DNA"/>
</dbReference>
<evidence type="ECO:0000256" key="6">
    <source>
        <dbReference type="ARBA" id="ARBA00022960"/>
    </source>
</evidence>
<evidence type="ECO:0000256" key="3">
    <source>
        <dbReference type="ARBA" id="ARBA00022475"/>
    </source>
</evidence>
<gene>
    <name evidence="14" type="primary">pbpH</name>
    <name evidence="14" type="ORF">C834K_0055</name>
</gene>
<dbReference type="OrthoDB" id="9770103at2"/>
<keyword evidence="15" id="KW-1185">Reference proteome</keyword>
<name>A0A3B0PN99_9CHLA</name>
<dbReference type="KEGG" id="chla:C834K_0055"/>
<protein>
    <submittedName>
        <fullName evidence="14">Penicillin-binding protein H,penicillin-binding protein 2,penicillin-binding protein 2,Penicillin-binding Protein dimerisation domain</fullName>
    </submittedName>
</protein>
<keyword evidence="10" id="KW-0961">Cell wall biogenesis/degradation</keyword>
<dbReference type="SUPFAM" id="SSF56519">
    <property type="entry name" value="Penicillin binding protein dimerisation domain"/>
    <property type="match status" value="1"/>
</dbReference>
<keyword evidence="4" id="KW-0645">Protease</keyword>
<dbReference type="InterPro" id="IPR012338">
    <property type="entry name" value="Beta-lactam/transpept-like"/>
</dbReference>
<dbReference type="Proteomes" id="UP000258476">
    <property type="component" value="Chromosome"/>
</dbReference>
<dbReference type="InterPro" id="IPR005311">
    <property type="entry name" value="PBP_dimer"/>
</dbReference>
<feature type="domain" description="Penicillin-binding protein transpeptidase" evidence="12">
    <location>
        <begin position="843"/>
        <end position="1062"/>
    </location>
</feature>
<evidence type="ECO:0000259" key="12">
    <source>
        <dbReference type="Pfam" id="PF00905"/>
    </source>
</evidence>
<dbReference type="GO" id="GO:0008658">
    <property type="term" value="F:penicillin binding"/>
    <property type="evidence" value="ECO:0007669"/>
    <property type="project" value="InterPro"/>
</dbReference>
<dbReference type="Gene3D" id="3.90.1310.10">
    <property type="entry name" value="Penicillin-binding protein 2a (Domain 2)"/>
    <property type="match status" value="1"/>
</dbReference>
<keyword evidence="4" id="KW-0121">Carboxypeptidase</keyword>
<keyword evidence="3" id="KW-1003">Cell membrane</keyword>
<dbReference type="GO" id="GO:0009252">
    <property type="term" value="P:peptidoglycan biosynthetic process"/>
    <property type="evidence" value="ECO:0007669"/>
    <property type="project" value="UniProtKB-KW"/>
</dbReference>
<keyword evidence="8 11" id="KW-1133">Transmembrane helix</keyword>
<dbReference type="GO" id="GO:0005886">
    <property type="term" value="C:plasma membrane"/>
    <property type="evidence" value="ECO:0007669"/>
    <property type="project" value="UniProtKB-SubCell"/>
</dbReference>